<gene>
    <name evidence="6 9" type="primary">ccs1</name>
</gene>
<dbReference type="PANTHER" id="PTHR31566">
    <property type="entry name" value="CYTOCHROME C BIOGENESIS PROTEIN CCS1, CHLOROPLASTIC"/>
    <property type="match status" value="1"/>
</dbReference>
<feature type="transmembrane region" description="Helical" evidence="7">
    <location>
        <begin position="374"/>
        <end position="393"/>
    </location>
</feature>
<dbReference type="RefSeq" id="YP_009394055.1">
    <property type="nucleotide sequence ID" value="NC_035271.1"/>
</dbReference>
<keyword evidence="2 6" id="KW-0812">Transmembrane</keyword>
<comment type="function">
    <text evidence="6">Required during biogenesis of c-type cytochromes (cytochrome c6 and cytochrome f) at the step of heme attachment.</text>
</comment>
<dbReference type="EMBL" id="MF101424">
    <property type="protein sequence ID" value="ARW62617.1"/>
    <property type="molecule type" value="Genomic_DNA"/>
</dbReference>
<dbReference type="GO" id="GO:0017004">
    <property type="term" value="P:cytochrome complex assembly"/>
    <property type="evidence" value="ECO:0007669"/>
    <property type="project" value="UniProtKB-UniRule"/>
</dbReference>
<feature type="transmembrane region" description="Helical" evidence="7">
    <location>
        <begin position="75"/>
        <end position="97"/>
    </location>
</feature>
<keyword evidence="5 6" id="KW-0472">Membrane</keyword>
<comment type="similarity">
    <text evidence="6">Belongs to the Ccs1/CcsB family.</text>
</comment>
<dbReference type="AlphaFoldDB" id="A0A1Z1M938"/>
<evidence type="ECO:0000313" key="9">
    <source>
        <dbReference type="EMBL" id="ARW62617.1"/>
    </source>
</evidence>
<dbReference type="HAMAP" id="MF_01392">
    <property type="entry name" value="CytC_Ccs1"/>
    <property type="match status" value="1"/>
</dbReference>
<dbReference type="PANTHER" id="PTHR31566:SF0">
    <property type="entry name" value="CYTOCHROME C BIOGENESIS PROTEIN CCS1, CHLOROPLASTIC"/>
    <property type="match status" value="1"/>
</dbReference>
<dbReference type="InterPro" id="IPR007816">
    <property type="entry name" value="ResB-like_domain"/>
</dbReference>
<keyword evidence="6" id="KW-0793">Thylakoid</keyword>
<keyword evidence="3 6" id="KW-0201">Cytochrome c-type biogenesis</keyword>
<comment type="subcellular location">
    <subcellularLocation>
        <location evidence="1">Membrane</location>
        <topology evidence="1">Multi-pass membrane protein</topology>
    </subcellularLocation>
    <subcellularLocation>
        <location evidence="6">Plastid</location>
        <location evidence="6">Chloroplast thylakoid membrane</location>
        <topology evidence="6">Multi-pass membrane protein</topology>
    </subcellularLocation>
</comment>
<name>A0A1Z1M938_RHOCN</name>
<geneLocation type="chloroplast" evidence="9"/>
<sequence>MKNFFWSFFKKLANLNLSIFILFLISFFCVLGSIIEQDQNPLYYQNNYPKLSYSFLSFNWEWIITLGLDHIFRTWWFICILLIFVSSLFSCTLSTQLPSLKNARRWKFVTNELKNNNKSYLMNTDLNFSYSFINMIYSLLRSNFFVFCQSKSLYSYKGLYGRIAPIFVHLGIIFILFGSMFSFLSSFVVQEMIPDGEIFHFKNILHSGFYSTLPADVFGHIENFYIDYSSDGSVKQFFSRMSLFYENRNSISSKLISVNTPLRFHGISLYQTDWQVNAIRIQVGPNKIFQQKFIKTSINEKSCWLSSIWLDNDKQVFFVLFNLGNNVILCNSDGLILDTVNLGQEFYINNISFVIENIISSTGLQIKVDPGISVVYFGFFVLMLSTILSYLSYSQIWVHQGSELLKLFGSTNRAILFFEEDILLINDTYNYYSSTFKTYNDLFDKILR</sequence>
<keyword evidence="9" id="KW-0150">Chloroplast</keyword>
<dbReference type="GO" id="GO:0009535">
    <property type="term" value="C:chloroplast thylakoid membrane"/>
    <property type="evidence" value="ECO:0007669"/>
    <property type="project" value="UniProtKB-SubCell"/>
</dbReference>
<evidence type="ECO:0000256" key="5">
    <source>
        <dbReference type="ARBA" id="ARBA00023136"/>
    </source>
</evidence>
<dbReference type="InterPro" id="IPR023494">
    <property type="entry name" value="Cyt_c_bgen_Ccs1/CcsB/ResB"/>
</dbReference>
<feature type="transmembrane region" description="Helical" evidence="7">
    <location>
        <begin position="128"/>
        <end position="147"/>
    </location>
</feature>
<feature type="transmembrane region" description="Helical" evidence="7">
    <location>
        <begin position="12"/>
        <end position="35"/>
    </location>
</feature>
<feature type="domain" description="ResB-like" evidence="8">
    <location>
        <begin position="16"/>
        <end position="293"/>
    </location>
</feature>
<feature type="transmembrane region" description="Helical" evidence="7">
    <location>
        <begin position="159"/>
        <end position="184"/>
    </location>
</feature>
<keyword evidence="4 6" id="KW-1133">Transmembrane helix</keyword>
<evidence type="ECO:0000256" key="3">
    <source>
        <dbReference type="ARBA" id="ARBA00022748"/>
    </source>
</evidence>
<reference evidence="9" key="1">
    <citation type="journal article" date="2017" name="J. Phycol.">
        <title>Analysis of chloroplast genomes and a supermatrix inform reclassification of the Rhodomelaceae (Rhodophyta).</title>
        <authorList>
            <person name="Diaz-Tapia P."/>
            <person name="Maggs C.A."/>
            <person name="West J.A."/>
            <person name="Verbruggen H."/>
        </authorList>
    </citation>
    <scope>NUCLEOTIDE SEQUENCE</scope>
    <source>
        <strain evidence="9">PD508</strain>
    </source>
</reference>
<accession>A0A1Z1M938</accession>
<evidence type="ECO:0000256" key="1">
    <source>
        <dbReference type="ARBA" id="ARBA00004141"/>
    </source>
</evidence>
<evidence type="ECO:0000259" key="8">
    <source>
        <dbReference type="Pfam" id="PF05140"/>
    </source>
</evidence>
<evidence type="ECO:0000256" key="2">
    <source>
        <dbReference type="ARBA" id="ARBA00022692"/>
    </source>
</evidence>
<dbReference type="GeneID" id="33355854"/>
<evidence type="ECO:0000256" key="6">
    <source>
        <dbReference type="HAMAP-Rule" id="MF_01392"/>
    </source>
</evidence>
<evidence type="ECO:0000256" key="7">
    <source>
        <dbReference type="SAM" id="Phobius"/>
    </source>
</evidence>
<evidence type="ECO:0000256" key="4">
    <source>
        <dbReference type="ARBA" id="ARBA00022989"/>
    </source>
</evidence>
<protein>
    <recommendedName>
        <fullName evidence="6">Cytochrome c biogenesis protein Ccs1</fullName>
    </recommendedName>
</protein>
<organism evidence="9">
    <name type="scientific">Rhodomela confervoides</name>
    <name type="common">Red alga</name>
    <dbReference type="NCBI Taxonomy" id="35163"/>
    <lineage>
        <taxon>Eukaryota</taxon>
        <taxon>Rhodophyta</taxon>
        <taxon>Florideophyceae</taxon>
        <taxon>Rhodymeniophycidae</taxon>
        <taxon>Ceramiales</taxon>
        <taxon>Rhodomelaceae</taxon>
        <taxon>Rhodomela</taxon>
    </lineage>
</organism>
<keyword evidence="9" id="KW-0934">Plastid</keyword>
<feature type="domain" description="ResB-like" evidence="8">
    <location>
        <begin position="360"/>
        <end position="420"/>
    </location>
</feature>
<proteinExistence type="inferred from homology"/>
<comment type="subunit">
    <text evidence="6">May interact with CcsA.</text>
</comment>
<dbReference type="Pfam" id="PF05140">
    <property type="entry name" value="ResB"/>
    <property type="match status" value="2"/>
</dbReference>